<evidence type="ECO:0000256" key="3">
    <source>
        <dbReference type="ARBA" id="ARBA00022448"/>
    </source>
</evidence>
<dbReference type="OrthoDB" id="6683853at2759"/>
<dbReference type="InterPro" id="IPR036642">
    <property type="entry name" value="Cyt_bc1_su8_sf"/>
</dbReference>
<evidence type="ECO:0000256" key="7">
    <source>
        <dbReference type="ARBA" id="ARBA00022982"/>
    </source>
</evidence>
<reference evidence="12 13" key="1">
    <citation type="journal article" date="2012" name="Science">
        <title>The Paleozoic origin of enzymatic lignin decomposition reconstructed from 31 fungal genomes.</title>
        <authorList>
            <person name="Floudas D."/>
            <person name="Binder M."/>
            <person name="Riley R."/>
            <person name="Barry K."/>
            <person name="Blanchette R.A."/>
            <person name="Henrissat B."/>
            <person name="Martinez A.T."/>
            <person name="Otillar R."/>
            <person name="Spatafora J.W."/>
            <person name="Yadav J.S."/>
            <person name="Aerts A."/>
            <person name="Benoit I."/>
            <person name="Boyd A."/>
            <person name="Carlson A."/>
            <person name="Copeland A."/>
            <person name="Coutinho P.M."/>
            <person name="de Vries R.P."/>
            <person name="Ferreira P."/>
            <person name="Findley K."/>
            <person name="Foster B."/>
            <person name="Gaskell J."/>
            <person name="Glotzer D."/>
            <person name="Gorecki P."/>
            <person name="Heitman J."/>
            <person name="Hesse C."/>
            <person name="Hori C."/>
            <person name="Igarashi K."/>
            <person name="Jurgens J.A."/>
            <person name="Kallen N."/>
            <person name="Kersten P."/>
            <person name="Kohler A."/>
            <person name="Kuees U."/>
            <person name="Kumar T.K.A."/>
            <person name="Kuo A."/>
            <person name="LaButti K."/>
            <person name="Larrondo L.F."/>
            <person name="Lindquist E."/>
            <person name="Ling A."/>
            <person name="Lombard V."/>
            <person name="Lucas S."/>
            <person name="Lundell T."/>
            <person name="Martin R."/>
            <person name="McLaughlin D.J."/>
            <person name="Morgenstern I."/>
            <person name="Morin E."/>
            <person name="Murat C."/>
            <person name="Nagy L.G."/>
            <person name="Nolan M."/>
            <person name="Ohm R.A."/>
            <person name="Patyshakuliyeva A."/>
            <person name="Rokas A."/>
            <person name="Ruiz-Duenas F.J."/>
            <person name="Sabat G."/>
            <person name="Salamov A."/>
            <person name="Samejima M."/>
            <person name="Schmutz J."/>
            <person name="Slot J.C."/>
            <person name="St John F."/>
            <person name="Stenlid J."/>
            <person name="Sun H."/>
            <person name="Sun S."/>
            <person name="Syed K."/>
            <person name="Tsang A."/>
            <person name="Wiebenga A."/>
            <person name="Young D."/>
            <person name="Pisabarro A."/>
            <person name="Eastwood D.C."/>
            <person name="Martin F."/>
            <person name="Cullen D."/>
            <person name="Grigoriev I.V."/>
            <person name="Hibbett D.S."/>
        </authorList>
    </citation>
    <scope>NUCLEOTIDE SEQUENCE</scope>
    <source>
        <strain evidence="13">FP-58527</strain>
    </source>
</reference>
<evidence type="ECO:0000256" key="2">
    <source>
        <dbReference type="ARBA" id="ARBA00007668"/>
    </source>
</evidence>
<dbReference type="GO" id="GO:0045275">
    <property type="term" value="C:respiratory chain complex III"/>
    <property type="evidence" value="ECO:0007669"/>
    <property type="project" value="UniProtKB-UniRule"/>
</dbReference>
<comment type="subcellular location">
    <subcellularLocation>
        <location evidence="1 11">Mitochondrion inner membrane</location>
        <topology evidence="1 11">Single-pass membrane protein</topology>
    </subcellularLocation>
</comment>
<dbReference type="AlphaFoldDB" id="S8EBP6"/>
<dbReference type="PANTHER" id="PTHR12119">
    <property type="entry name" value="UBIQUINOL-CYTOCHROME C REDUCTASE COMPLEX UBIQUINONE-BINDING PROTEIN QP-C"/>
    <property type="match status" value="1"/>
</dbReference>
<evidence type="ECO:0000256" key="11">
    <source>
        <dbReference type="RuleBase" id="RU368118"/>
    </source>
</evidence>
<dbReference type="Proteomes" id="UP000015241">
    <property type="component" value="Unassembled WGS sequence"/>
</dbReference>
<dbReference type="Pfam" id="PF02939">
    <property type="entry name" value="UcrQ"/>
    <property type="match status" value="1"/>
</dbReference>
<evidence type="ECO:0000313" key="12">
    <source>
        <dbReference type="EMBL" id="EPT02377.1"/>
    </source>
</evidence>
<dbReference type="eggNOG" id="KOG4116">
    <property type="taxonomic scope" value="Eukaryota"/>
</dbReference>
<name>S8EBP6_FOMSC</name>
<evidence type="ECO:0000256" key="4">
    <source>
        <dbReference type="ARBA" id="ARBA00022660"/>
    </source>
</evidence>
<keyword evidence="8" id="KW-1133">Transmembrane helix</keyword>
<organism evidence="12 13">
    <name type="scientific">Fomitopsis schrenkii</name>
    <name type="common">Brown rot fungus</name>
    <dbReference type="NCBI Taxonomy" id="2126942"/>
    <lineage>
        <taxon>Eukaryota</taxon>
        <taxon>Fungi</taxon>
        <taxon>Dikarya</taxon>
        <taxon>Basidiomycota</taxon>
        <taxon>Agaricomycotina</taxon>
        <taxon>Agaricomycetes</taxon>
        <taxon>Polyporales</taxon>
        <taxon>Fomitopsis</taxon>
    </lineage>
</organism>
<keyword evidence="6 11" id="KW-0999">Mitochondrion inner membrane</keyword>
<comment type="similarity">
    <text evidence="2 11">Belongs to the UQCRQ/QCR8 family.</text>
</comment>
<dbReference type="SUPFAM" id="SSF81508">
    <property type="entry name" value="Ubiquinone-binding protein QP-C of cytochrome bc1 complex (Ubiquinol-cytochrome c reductase)"/>
    <property type="match status" value="1"/>
</dbReference>
<sequence>MRPTAVAHSEMPGPKVYNIWWGFPELPRQKGITQYAISPMRQRATHNMFRNWLFNGYRRLSGQVGYFIVPFAIGYATYSWGNKHYAYLNSKAGHLAAHGGH</sequence>
<dbReference type="PANTHER" id="PTHR12119:SF2">
    <property type="entry name" value="CYTOCHROME B-C1 COMPLEX SUBUNIT 8"/>
    <property type="match status" value="1"/>
</dbReference>
<proteinExistence type="inferred from homology"/>
<dbReference type="InterPro" id="IPR004205">
    <property type="entry name" value="Cyt_bc1_su8"/>
</dbReference>
<dbReference type="GO" id="GO:0005743">
    <property type="term" value="C:mitochondrial inner membrane"/>
    <property type="evidence" value="ECO:0007669"/>
    <property type="project" value="UniProtKB-SubCell"/>
</dbReference>
<protein>
    <recommendedName>
        <fullName evidence="11">Cytochrome b-c1 complex subunit 8</fullName>
    </recommendedName>
    <alternativeName>
        <fullName evidence="11">Complex III subunit 8</fullName>
    </alternativeName>
</protein>
<dbReference type="GO" id="GO:0006122">
    <property type="term" value="P:mitochondrial electron transport, ubiquinol to cytochrome c"/>
    <property type="evidence" value="ECO:0007669"/>
    <property type="project" value="UniProtKB-UniRule"/>
</dbReference>
<dbReference type="FunCoup" id="S8EBP6">
    <property type="interactions" value="134"/>
</dbReference>
<keyword evidence="7 11" id="KW-0249">Electron transport</keyword>
<evidence type="ECO:0000256" key="6">
    <source>
        <dbReference type="ARBA" id="ARBA00022792"/>
    </source>
</evidence>
<gene>
    <name evidence="12" type="ORF">FOMPIDRAFT_1118527</name>
</gene>
<evidence type="ECO:0000256" key="10">
    <source>
        <dbReference type="ARBA" id="ARBA00023136"/>
    </source>
</evidence>
<accession>S8EBP6</accession>
<dbReference type="EMBL" id="KE504136">
    <property type="protein sequence ID" value="EPT02377.1"/>
    <property type="molecule type" value="Genomic_DNA"/>
</dbReference>
<dbReference type="FunFam" id="1.20.5.210:FF:000001">
    <property type="entry name" value="Cytochrome b-c1 complex subunit 8"/>
    <property type="match status" value="1"/>
</dbReference>
<evidence type="ECO:0000256" key="8">
    <source>
        <dbReference type="ARBA" id="ARBA00022989"/>
    </source>
</evidence>
<evidence type="ECO:0000256" key="9">
    <source>
        <dbReference type="ARBA" id="ARBA00023128"/>
    </source>
</evidence>
<keyword evidence="3 11" id="KW-0813">Transport</keyword>
<keyword evidence="4 11" id="KW-0679">Respiratory chain</keyword>
<evidence type="ECO:0000313" key="13">
    <source>
        <dbReference type="Proteomes" id="UP000015241"/>
    </source>
</evidence>
<keyword evidence="10" id="KW-0472">Membrane</keyword>
<dbReference type="HOGENOM" id="CLU_156007_0_0_1"/>
<keyword evidence="13" id="KW-1185">Reference proteome</keyword>
<comment type="subunit">
    <text evidence="11">Component of the ubiquinol-cytochrome c oxidoreductase (cytochrome b-c1 complex, complex III, CIII), a multisubunit enzyme composed of 3 respiratory subunits cytochrome b, cytochrome c1 and Rieske protein, 2 core protein subunits, and additional low-molecular weight protein subunits. The complex exists as an obligatory dimer and forms supercomplexes (SCs) in the inner mitochondrial membrane with cytochrome c oxidase (complex IV, CIV).</text>
</comment>
<evidence type="ECO:0000256" key="5">
    <source>
        <dbReference type="ARBA" id="ARBA00022692"/>
    </source>
</evidence>
<keyword evidence="5" id="KW-0812">Transmembrane</keyword>
<evidence type="ECO:0000256" key="1">
    <source>
        <dbReference type="ARBA" id="ARBA00004434"/>
    </source>
</evidence>
<dbReference type="STRING" id="743788.S8EBP6"/>
<keyword evidence="9 11" id="KW-0496">Mitochondrion</keyword>
<comment type="function">
    <text evidence="11">Component of the ubiquinol-cytochrome c oxidoreductase, a multisubunit transmembrane complex that is part of the mitochondrial electron transport chain which drives oxidative phosphorylation. The complex plays an important role in the uptake of multiple carbon sources present in different host niches.</text>
</comment>
<dbReference type="Gene3D" id="1.20.5.210">
    <property type="entry name" value="Cytochrome b-c1 complex subunit 8"/>
    <property type="match status" value="1"/>
</dbReference>
<dbReference type="InParanoid" id="S8EBP6"/>